<evidence type="ECO:0000256" key="5">
    <source>
        <dbReference type="SAM" id="Phobius"/>
    </source>
</evidence>
<keyword evidence="2 5" id="KW-0812">Transmembrane</keyword>
<dbReference type="CDD" id="cd07346">
    <property type="entry name" value="ABC_6TM_exporters"/>
    <property type="match status" value="1"/>
</dbReference>
<sequence>MDARSPRRFLLSVLLARKGLVTSSVVAGTAWLLAPAALPLVIGQAIDHGIAERDTGALLLWGSIVLAIGLVQACASAVHEWSSHTLWLHGAHLTHDQIVQQAAALGASLPKQIRVGEVVAMGTDDVDAIGDLCENLGRFIGAAIAFVGVSIALLVQSPLLGLVAFIGVPLAVLSIGPLMRPLHRRKEAQRDKLAEVNAMGSDIVGGLRVLRGIGGERAFFQRYRSASQRVAAEGIRVGRIESWLPAAGVLLPGLVTVAVTVIGVWLAVDGQISVGSLIAFYGASVFLVIPVQAATETAESYSAARVAAGRVCRLLRLRPQPESPAVPVPLPSGPLELRCGTWRIAAGQLTVIPPAPDRAELFAGLGDGSCTIGGVRADQIERDELRDRVVLVRADAIWFSGPVGPELELGTGVPVHRAVHAASAEDVLAGFPDGWQEVISERGRSVSGGQRQRLGLARALTLDPDVLVLEDPTAAVDAHTEECIAQRIAKLRAGRTTLVCSASPLWKAVADVVLEIDEPKQESE</sequence>
<dbReference type="InterPro" id="IPR017871">
    <property type="entry name" value="ABC_transporter-like_CS"/>
</dbReference>
<evidence type="ECO:0000259" key="6">
    <source>
        <dbReference type="PROSITE" id="PS50929"/>
    </source>
</evidence>
<dbReference type="Proteomes" id="UP000294911">
    <property type="component" value="Unassembled WGS sequence"/>
</dbReference>
<keyword evidence="3 5" id="KW-1133">Transmembrane helix</keyword>
<feature type="transmembrane region" description="Helical" evidence="5">
    <location>
        <begin position="162"/>
        <end position="182"/>
    </location>
</feature>
<gene>
    <name evidence="7" type="ORF">EV191_105291</name>
</gene>
<feature type="transmembrane region" description="Helical" evidence="5">
    <location>
        <begin position="139"/>
        <end position="156"/>
    </location>
</feature>
<dbReference type="OrthoDB" id="4966664at2"/>
<evidence type="ECO:0000256" key="4">
    <source>
        <dbReference type="ARBA" id="ARBA00023136"/>
    </source>
</evidence>
<evidence type="ECO:0000313" key="8">
    <source>
        <dbReference type="Proteomes" id="UP000294911"/>
    </source>
</evidence>
<dbReference type="InterPro" id="IPR011527">
    <property type="entry name" value="ABC1_TM_dom"/>
</dbReference>
<dbReference type="PANTHER" id="PTHR43394">
    <property type="entry name" value="ATP-DEPENDENT PERMEASE MDL1, MITOCHONDRIAL"/>
    <property type="match status" value="1"/>
</dbReference>
<evidence type="ECO:0000256" key="3">
    <source>
        <dbReference type="ARBA" id="ARBA00022989"/>
    </source>
</evidence>
<dbReference type="Gene3D" id="3.40.50.300">
    <property type="entry name" value="P-loop containing nucleotide triphosphate hydrolases"/>
    <property type="match status" value="1"/>
</dbReference>
<dbReference type="RefSeq" id="WP_132877652.1">
    <property type="nucleotide sequence ID" value="NZ_SLXQ01000005.1"/>
</dbReference>
<protein>
    <submittedName>
        <fullName evidence="7">ABC-type multidrug transport system fused ATPase/permease subunit</fullName>
    </submittedName>
</protein>
<dbReference type="Pfam" id="PF00005">
    <property type="entry name" value="ABC_tran"/>
    <property type="match status" value="1"/>
</dbReference>
<feature type="transmembrane region" description="Helical" evidence="5">
    <location>
        <begin position="243"/>
        <end position="268"/>
    </location>
</feature>
<proteinExistence type="predicted"/>
<dbReference type="AlphaFoldDB" id="A0A4R2QVA8"/>
<feature type="domain" description="ABC transmembrane type-1" evidence="6">
    <location>
        <begin position="24"/>
        <end position="303"/>
    </location>
</feature>
<comment type="subcellular location">
    <subcellularLocation>
        <location evidence="1">Cell membrane</location>
        <topology evidence="1">Multi-pass membrane protein</topology>
    </subcellularLocation>
</comment>
<dbReference type="GO" id="GO:0016887">
    <property type="term" value="F:ATP hydrolysis activity"/>
    <property type="evidence" value="ECO:0007669"/>
    <property type="project" value="InterPro"/>
</dbReference>
<dbReference type="EMBL" id="SLXQ01000005">
    <property type="protein sequence ID" value="TCP53224.1"/>
    <property type="molecule type" value="Genomic_DNA"/>
</dbReference>
<feature type="transmembrane region" description="Helical" evidence="5">
    <location>
        <begin position="274"/>
        <end position="295"/>
    </location>
</feature>
<dbReference type="InterPro" id="IPR027417">
    <property type="entry name" value="P-loop_NTPase"/>
</dbReference>
<dbReference type="InterPro" id="IPR003439">
    <property type="entry name" value="ABC_transporter-like_ATP-bd"/>
</dbReference>
<name>A0A4R2QVA8_9PSEU</name>
<dbReference type="InterPro" id="IPR039421">
    <property type="entry name" value="Type_1_exporter"/>
</dbReference>
<dbReference type="Gene3D" id="1.20.1560.10">
    <property type="entry name" value="ABC transporter type 1, transmembrane domain"/>
    <property type="match status" value="1"/>
</dbReference>
<dbReference type="GO" id="GO:0005524">
    <property type="term" value="F:ATP binding"/>
    <property type="evidence" value="ECO:0007669"/>
    <property type="project" value="InterPro"/>
</dbReference>
<reference evidence="7 8" key="1">
    <citation type="submission" date="2019-03" db="EMBL/GenBank/DDBJ databases">
        <title>Genomic Encyclopedia of Type Strains, Phase IV (KMG-IV): sequencing the most valuable type-strain genomes for metagenomic binning, comparative biology and taxonomic classification.</title>
        <authorList>
            <person name="Goeker M."/>
        </authorList>
    </citation>
    <scope>NUCLEOTIDE SEQUENCE [LARGE SCALE GENOMIC DNA]</scope>
    <source>
        <strain evidence="7 8">DSM 45765</strain>
    </source>
</reference>
<accession>A0A4R2QVA8</accession>
<feature type="transmembrane region" description="Helical" evidence="5">
    <location>
        <begin position="20"/>
        <end position="46"/>
    </location>
</feature>
<evidence type="ECO:0000313" key="7">
    <source>
        <dbReference type="EMBL" id="TCP53224.1"/>
    </source>
</evidence>
<dbReference type="GO" id="GO:0015421">
    <property type="term" value="F:ABC-type oligopeptide transporter activity"/>
    <property type="evidence" value="ECO:0007669"/>
    <property type="project" value="TreeGrafter"/>
</dbReference>
<evidence type="ECO:0000256" key="1">
    <source>
        <dbReference type="ARBA" id="ARBA00004651"/>
    </source>
</evidence>
<comment type="caution">
    <text evidence="7">The sequence shown here is derived from an EMBL/GenBank/DDBJ whole genome shotgun (WGS) entry which is preliminary data.</text>
</comment>
<dbReference type="PANTHER" id="PTHR43394:SF1">
    <property type="entry name" value="ATP-BINDING CASSETTE SUB-FAMILY B MEMBER 10, MITOCHONDRIAL"/>
    <property type="match status" value="1"/>
</dbReference>
<dbReference type="GO" id="GO:0005886">
    <property type="term" value="C:plasma membrane"/>
    <property type="evidence" value="ECO:0007669"/>
    <property type="project" value="UniProtKB-SubCell"/>
</dbReference>
<dbReference type="SUPFAM" id="SSF90123">
    <property type="entry name" value="ABC transporter transmembrane region"/>
    <property type="match status" value="1"/>
</dbReference>
<keyword evidence="8" id="KW-1185">Reference proteome</keyword>
<dbReference type="InterPro" id="IPR036640">
    <property type="entry name" value="ABC1_TM_sf"/>
</dbReference>
<dbReference type="SUPFAM" id="SSF52540">
    <property type="entry name" value="P-loop containing nucleoside triphosphate hydrolases"/>
    <property type="match status" value="1"/>
</dbReference>
<keyword evidence="4 5" id="KW-0472">Membrane</keyword>
<dbReference type="Pfam" id="PF00664">
    <property type="entry name" value="ABC_membrane"/>
    <property type="match status" value="1"/>
</dbReference>
<dbReference type="PROSITE" id="PS50929">
    <property type="entry name" value="ABC_TM1F"/>
    <property type="match status" value="1"/>
</dbReference>
<organism evidence="7 8">
    <name type="scientific">Tamaricihabitans halophyticus</name>
    <dbReference type="NCBI Taxonomy" id="1262583"/>
    <lineage>
        <taxon>Bacteria</taxon>
        <taxon>Bacillati</taxon>
        <taxon>Actinomycetota</taxon>
        <taxon>Actinomycetes</taxon>
        <taxon>Pseudonocardiales</taxon>
        <taxon>Pseudonocardiaceae</taxon>
        <taxon>Tamaricihabitans</taxon>
    </lineage>
</organism>
<feature type="transmembrane region" description="Helical" evidence="5">
    <location>
        <begin position="58"/>
        <end position="78"/>
    </location>
</feature>
<dbReference type="PROSITE" id="PS00211">
    <property type="entry name" value="ABC_TRANSPORTER_1"/>
    <property type="match status" value="1"/>
</dbReference>
<evidence type="ECO:0000256" key="2">
    <source>
        <dbReference type="ARBA" id="ARBA00022692"/>
    </source>
</evidence>